<dbReference type="InterPro" id="IPR022791">
    <property type="entry name" value="L-PG_synthase/AglD"/>
</dbReference>
<dbReference type="RefSeq" id="WP_068099284.1">
    <property type="nucleotide sequence ID" value="NZ_JABUKE010000005.1"/>
</dbReference>
<evidence type="ECO:0000256" key="6">
    <source>
        <dbReference type="SAM" id="Phobius"/>
    </source>
</evidence>
<evidence type="ECO:0000256" key="2">
    <source>
        <dbReference type="ARBA" id="ARBA00022475"/>
    </source>
</evidence>
<dbReference type="Proteomes" id="UP001520140">
    <property type="component" value="Unassembled WGS sequence"/>
</dbReference>
<evidence type="ECO:0000313" key="7">
    <source>
        <dbReference type="EMBL" id="MBY6321049.1"/>
    </source>
</evidence>
<feature type="transmembrane region" description="Helical" evidence="6">
    <location>
        <begin position="166"/>
        <end position="185"/>
    </location>
</feature>
<keyword evidence="4 6" id="KW-1133">Transmembrane helix</keyword>
<evidence type="ECO:0000256" key="5">
    <source>
        <dbReference type="ARBA" id="ARBA00023136"/>
    </source>
</evidence>
<feature type="transmembrane region" description="Helical" evidence="6">
    <location>
        <begin position="96"/>
        <end position="115"/>
    </location>
</feature>
<feature type="transmembrane region" description="Helical" evidence="6">
    <location>
        <begin position="316"/>
        <end position="338"/>
    </location>
</feature>
<proteinExistence type="predicted"/>
<organism evidence="7 8">
    <name type="scientific">Rhodococcoides kroppenstedtii</name>
    <dbReference type="NCBI Taxonomy" id="293050"/>
    <lineage>
        <taxon>Bacteria</taxon>
        <taxon>Bacillati</taxon>
        <taxon>Actinomycetota</taxon>
        <taxon>Actinomycetes</taxon>
        <taxon>Mycobacteriales</taxon>
        <taxon>Nocardiaceae</taxon>
        <taxon>Rhodococcoides</taxon>
    </lineage>
</organism>
<feature type="transmembrane region" description="Helical" evidence="6">
    <location>
        <begin position="55"/>
        <end position="75"/>
    </location>
</feature>
<dbReference type="PANTHER" id="PTHR39087">
    <property type="entry name" value="UPF0104 MEMBRANE PROTEIN MJ1595"/>
    <property type="match status" value="1"/>
</dbReference>
<sequence length="361" mass="37603">MASPEHDGQAGAPRSGRHWRWLRWVVAVALLALLIGEGVYLAPRLHESWRALTEMHWGIALACVVAQAVSLSAFARVQKQLLAAGGVRVTQRRSLSVIYASTAMSVTLPAGQVFSTAFTYRETRRWGASPVVASWQLAISGVIAALGLALLGVSGALLVGGSANTTTLILPVAGVIALVAAVRYVRAHPRSIVAAGRWGLAKYNALRGNAADAGRARLDAIVDQVTSVRLGPRDAAAAAGFSAVHRLADVACLGLACFAVGADPRIYGLLLVFSAGKTVGSIPGAPGGLVIVDATLIATLTTAASISASQAVAAALVYRVVSFVLVAVVGWVVFLALFRSHRLEDARAEFEQESERTTAGE</sequence>
<evidence type="ECO:0000256" key="3">
    <source>
        <dbReference type="ARBA" id="ARBA00022692"/>
    </source>
</evidence>
<keyword evidence="5 6" id="KW-0472">Membrane</keyword>
<dbReference type="EMBL" id="JABUKG010000008">
    <property type="protein sequence ID" value="MBY6321049.1"/>
    <property type="molecule type" value="Genomic_DNA"/>
</dbReference>
<name>A0ABS7NSS1_9NOCA</name>
<evidence type="ECO:0000256" key="4">
    <source>
        <dbReference type="ARBA" id="ARBA00022989"/>
    </source>
</evidence>
<accession>A0ABS7NSS1</accession>
<keyword evidence="2" id="KW-1003">Cell membrane</keyword>
<feature type="transmembrane region" description="Helical" evidence="6">
    <location>
        <begin position="21"/>
        <end position="43"/>
    </location>
</feature>
<dbReference type="PANTHER" id="PTHR39087:SF2">
    <property type="entry name" value="UPF0104 MEMBRANE PROTEIN MJ1595"/>
    <property type="match status" value="1"/>
</dbReference>
<protein>
    <submittedName>
        <fullName evidence="7">UPF0104 family protein</fullName>
    </submittedName>
</protein>
<keyword evidence="8" id="KW-1185">Reference proteome</keyword>
<gene>
    <name evidence="7" type="ORF">HQ605_09465</name>
</gene>
<feature type="transmembrane region" description="Helical" evidence="6">
    <location>
        <begin position="135"/>
        <end position="159"/>
    </location>
</feature>
<comment type="subcellular location">
    <subcellularLocation>
        <location evidence="1">Cell membrane</location>
        <topology evidence="1">Multi-pass membrane protein</topology>
    </subcellularLocation>
</comment>
<reference evidence="7 8" key="1">
    <citation type="submission" date="2020-06" db="EMBL/GenBank/DDBJ databases">
        <title>Taxonomy, biology and ecology of Rhodococcus bacteria occurring in California pistachio and other woody hosts as revealed by genome sequence analyses.</title>
        <authorList>
            <person name="Gai Y."/>
            <person name="Riely B."/>
        </authorList>
    </citation>
    <scope>NUCLEOTIDE SEQUENCE [LARGE SCALE GENOMIC DNA]</scope>
    <source>
        <strain evidence="7 8">BP-284</strain>
    </source>
</reference>
<keyword evidence="3 6" id="KW-0812">Transmembrane</keyword>
<dbReference type="Pfam" id="PF03706">
    <property type="entry name" value="LPG_synthase_TM"/>
    <property type="match status" value="1"/>
</dbReference>
<evidence type="ECO:0000313" key="8">
    <source>
        <dbReference type="Proteomes" id="UP001520140"/>
    </source>
</evidence>
<comment type="caution">
    <text evidence="7">The sequence shown here is derived from an EMBL/GenBank/DDBJ whole genome shotgun (WGS) entry which is preliminary data.</text>
</comment>
<evidence type="ECO:0000256" key="1">
    <source>
        <dbReference type="ARBA" id="ARBA00004651"/>
    </source>
</evidence>